<dbReference type="PROSITE" id="PS51257">
    <property type="entry name" value="PROKAR_LIPOPROTEIN"/>
    <property type="match status" value="1"/>
</dbReference>
<dbReference type="AlphaFoldDB" id="A0A377E839"/>
<organism evidence="1 2">
    <name type="scientific">Escherichia coli</name>
    <dbReference type="NCBI Taxonomy" id="562"/>
    <lineage>
        <taxon>Bacteria</taxon>
        <taxon>Pseudomonadati</taxon>
        <taxon>Pseudomonadota</taxon>
        <taxon>Gammaproteobacteria</taxon>
        <taxon>Enterobacterales</taxon>
        <taxon>Enterobacteriaceae</taxon>
        <taxon>Escherichia</taxon>
    </lineage>
</organism>
<sequence>MINRQLSRLLLCSILGSTTLISGCALVRKDSAPHQQLKTGTNQTGRRYSSCQLRLAAGAVVETTQ</sequence>
<dbReference type="EMBL" id="UGEX01000004">
    <property type="protein sequence ID" value="STM59700.1"/>
    <property type="molecule type" value="Genomic_DNA"/>
</dbReference>
<gene>
    <name evidence="1" type="primary">mdtP_2</name>
    <name evidence="1" type="ORF">NCTC10429_06356</name>
</gene>
<reference evidence="1 2" key="1">
    <citation type="submission" date="2018-06" db="EMBL/GenBank/DDBJ databases">
        <authorList>
            <consortium name="Pathogen Informatics"/>
            <person name="Doyle S."/>
        </authorList>
    </citation>
    <scope>NUCLEOTIDE SEQUENCE [LARGE SCALE GENOMIC DNA]</scope>
    <source>
        <strain evidence="1 2">NCTC10429</strain>
    </source>
</reference>
<evidence type="ECO:0000313" key="1">
    <source>
        <dbReference type="EMBL" id="STM59700.1"/>
    </source>
</evidence>
<accession>A0A377E839</accession>
<protein>
    <submittedName>
        <fullName evidence="1">Multidrug resistance outer membrane protein</fullName>
    </submittedName>
</protein>
<name>A0A377E839_ECOLX</name>
<dbReference type="Proteomes" id="UP000254088">
    <property type="component" value="Unassembled WGS sequence"/>
</dbReference>
<proteinExistence type="predicted"/>
<evidence type="ECO:0000313" key="2">
    <source>
        <dbReference type="Proteomes" id="UP000254088"/>
    </source>
</evidence>